<proteinExistence type="predicted"/>
<name>A0ACC2U1P6_9FUNG</name>
<accession>A0ACC2U1P6</accession>
<dbReference type="EMBL" id="QTSX02001528">
    <property type="protein sequence ID" value="KAJ9080728.1"/>
    <property type="molecule type" value="Genomic_DNA"/>
</dbReference>
<gene>
    <name evidence="1" type="ORF">DSO57_1021909</name>
</gene>
<keyword evidence="2" id="KW-1185">Reference proteome</keyword>
<sequence length="263" mass="29511">MHGLFGSKQNWSTLGKAFSQKLKGYTIYCLDSRNHGDSPHHEDMGYVTMANDVASFIKSLPKAKSGSREINLIGHSMGGRIAMTYALSSVSEPDCFPALHKLVVVDISPRKINLQSQFGLYTELMLKIDQAELTKQSDADKMLKEGGVQDIGIRQFLLTNLKKLPGSKGIYRFRNPLKVLNSSLHQLGESDPIFEKEIAFPCPTLFVAGSRSDYLKPDHHKDLKKIFTNSDLEFLDTGHWVHAEKPKEFLELVSQFIVKESTP</sequence>
<organism evidence="1 2">
    <name type="scientific">Entomophthora muscae</name>
    <dbReference type="NCBI Taxonomy" id="34485"/>
    <lineage>
        <taxon>Eukaryota</taxon>
        <taxon>Fungi</taxon>
        <taxon>Fungi incertae sedis</taxon>
        <taxon>Zoopagomycota</taxon>
        <taxon>Entomophthoromycotina</taxon>
        <taxon>Entomophthoromycetes</taxon>
        <taxon>Entomophthorales</taxon>
        <taxon>Entomophthoraceae</taxon>
        <taxon>Entomophthora</taxon>
    </lineage>
</organism>
<protein>
    <submittedName>
        <fullName evidence="1">Uncharacterized protein</fullName>
    </submittedName>
</protein>
<comment type="caution">
    <text evidence="1">The sequence shown here is derived from an EMBL/GenBank/DDBJ whole genome shotgun (WGS) entry which is preliminary data.</text>
</comment>
<evidence type="ECO:0000313" key="2">
    <source>
        <dbReference type="Proteomes" id="UP001165960"/>
    </source>
</evidence>
<reference evidence="1" key="1">
    <citation type="submission" date="2022-04" db="EMBL/GenBank/DDBJ databases">
        <title>Genome of the entomopathogenic fungus Entomophthora muscae.</title>
        <authorList>
            <person name="Elya C."/>
            <person name="Lovett B.R."/>
            <person name="Lee E."/>
            <person name="Macias A.M."/>
            <person name="Hajek A.E."/>
            <person name="De Bivort B.L."/>
            <person name="Kasson M.T."/>
            <person name="De Fine Licht H.H."/>
            <person name="Stajich J.E."/>
        </authorList>
    </citation>
    <scope>NUCLEOTIDE SEQUENCE</scope>
    <source>
        <strain evidence="1">Berkeley</strain>
    </source>
</reference>
<evidence type="ECO:0000313" key="1">
    <source>
        <dbReference type="EMBL" id="KAJ9080728.1"/>
    </source>
</evidence>
<dbReference type="Proteomes" id="UP001165960">
    <property type="component" value="Unassembled WGS sequence"/>
</dbReference>